<dbReference type="SUPFAM" id="SSF140741">
    <property type="entry name" value="RUN domain-like"/>
    <property type="match status" value="1"/>
</dbReference>
<dbReference type="Proteomes" id="UP000663851">
    <property type="component" value="Unassembled WGS sequence"/>
</dbReference>
<evidence type="ECO:0000313" key="7">
    <source>
        <dbReference type="Proteomes" id="UP000663872"/>
    </source>
</evidence>
<dbReference type="EMBL" id="CAJOBO010000348">
    <property type="protein sequence ID" value="CAF4198711.1"/>
    <property type="molecule type" value="Genomic_DNA"/>
</dbReference>
<dbReference type="PROSITE" id="PS50826">
    <property type="entry name" value="RUN"/>
    <property type="match status" value="1"/>
</dbReference>
<dbReference type="InterPro" id="IPR004012">
    <property type="entry name" value="Run_dom"/>
</dbReference>
<dbReference type="EMBL" id="CAJNYT010002940">
    <property type="protein sequence ID" value="CAF3506626.1"/>
    <property type="molecule type" value="Genomic_DNA"/>
</dbReference>
<accession>A0A818HPH2</accession>
<sequence>MTTSFISGGSQANLSASVRSRSPSLRRVNDQKNQSNQQADDIYELLGRSINQLVKYFDEPEKKRGLITPILCGEDGLVNALEKTLSYGLKKSTGNVPFFDGGRKRYVWDFLIKVCDEYDGRRSQWQRFSTFGKDGRFQNWCCLACKPHLLSDWFQLLSQCSDACLQQFYDPLNNCFRQEKLNQFIINILEPVKDFDFAHLEPALLKGLAGV</sequence>
<dbReference type="Pfam" id="PF02759">
    <property type="entry name" value="RUN"/>
    <property type="match status" value="1"/>
</dbReference>
<evidence type="ECO:0000313" key="3">
    <source>
        <dbReference type="EMBL" id="CAF3454310.1"/>
    </source>
</evidence>
<proteinExistence type="predicted"/>
<comment type="caution">
    <text evidence="4">The sequence shown here is derived from an EMBL/GenBank/DDBJ whole genome shotgun (WGS) entry which is preliminary data.</text>
</comment>
<dbReference type="GO" id="GO:0031267">
    <property type="term" value="F:small GTPase binding"/>
    <property type="evidence" value="ECO:0007669"/>
    <property type="project" value="InterPro"/>
</dbReference>
<dbReference type="AlphaFoldDB" id="A0A818HPH2"/>
<gene>
    <name evidence="4" type="ORF">GRG538_LOCUS17932</name>
    <name evidence="5" type="ORF">HFQ381_LOCUS7331</name>
    <name evidence="3" type="ORF">LUA448_LOCUS22152</name>
    <name evidence="6" type="ORF">QYT958_LOCUS6075</name>
</gene>
<evidence type="ECO:0000313" key="4">
    <source>
        <dbReference type="EMBL" id="CAF3506626.1"/>
    </source>
</evidence>
<name>A0A818HPH2_9BILA</name>
<feature type="compositionally biased region" description="Polar residues" evidence="1">
    <location>
        <begin position="1"/>
        <end position="13"/>
    </location>
</feature>
<evidence type="ECO:0000313" key="6">
    <source>
        <dbReference type="EMBL" id="CAF4519300.1"/>
    </source>
</evidence>
<feature type="compositionally biased region" description="Low complexity" evidence="1">
    <location>
        <begin position="14"/>
        <end position="26"/>
    </location>
</feature>
<dbReference type="InterPro" id="IPR047278">
    <property type="entry name" value="DEN5A/B"/>
</dbReference>
<dbReference type="PANTHER" id="PTHR46070:SF1">
    <property type="entry name" value="PINSTRIPE, ISOFORM A"/>
    <property type="match status" value="1"/>
</dbReference>
<reference evidence="4" key="1">
    <citation type="submission" date="2021-02" db="EMBL/GenBank/DDBJ databases">
        <authorList>
            <person name="Nowell W R."/>
        </authorList>
    </citation>
    <scope>NUCLEOTIDE SEQUENCE</scope>
</reference>
<dbReference type="EMBL" id="CAJOBR010000524">
    <property type="protein sequence ID" value="CAF4519300.1"/>
    <property type="molecule type" value="Genomic_DNA"/>
</dbReference>
<feature type="region of interest" description="Disordered" evidence="1">
    <location>
        <begin position="1"/>
        <end position="36"/>
    </location>
</feature>
<dbReference type="GO" id="GO:0005085">
    <property type="term" value="F:guanyl-nucleotide exchange factor activity"/>
    <property type="evidence" value="ECO:0007669"/>
    <property type="project" value="InterPro"/>
</dbReference>
<organism evidence="4 7">
    <name type="scientific">Rotaria socialis</name>
    <dbReference type="NCBI Taxonomy" id="392032"/>
    <lineage>
        <taxon>Eukaryota</taxon>
        <taxon>Metazoa</taxon>
        <taxon>Spiralia</taxon>
        <taxon>Gnathifera</taxon>
        <taxon>Rotifera</taxon>
        <taxon>Eurotatoria</taxon>
        <taxon>Bdelloidea</taxon>
        <taxon>Philodinida</taxon>
        <taxon>Philodinidae</taxon>
        <taxon>Rotaria</taxon>
    </lineage>
</organism>
<dbReference type="PANTHER" id="PTHR46070">
    <property type="entry name" value="PINSTRIPE, ISOFORM A"/>
    <property type="match status" value="1"/>
</dbReference>
<dbReference type="Gene3D" id="1.20.58.900">
    <property type="match status" value="1"/>
</dbReference>
<dbReference type="InterPro" id="IPR037213">
    <property type="entry name" value="Run_dom_sf"/>
</dbReference>
<evidence type="ECO:0000256" key="1">
    <source>
        <dbReference type="SAM" id="MobiDB-lite"/>
    </source>
</evidence>
<dbReference type="Proteomes" id="UP000663848">
    <property type="component" value="Unassembled WGS sequence"/>
</dbReference>
<dbReference type="Proteomes" id="UP000663833">
    <property type="component" value="Unassembled WGS sequence"/>
</dbReference>
<evidence type="ECO:0000313" key="5">
    <source>
        <dbReference type="EMBL" id="CAF4198711.1"/>
    </source>
</evidence>
<dbReference type="EMBL" id="CAJNYD010002910">
    <property type="protein sequence ID" value="CAF3454310.1"/>
    <property type="molecule type" value="Genomic_DNA"/>
</dbReference>
<evidence type="ECO:0000259" key="2">
    <source>
        <dbReference type="PROSITE" id="PS50826"/>
    </source>
</evidence>
<feature type="domain" description="RUN" evidence="2">
    <location>
        <begin position="68"/>
        <end position="205"/>
    </location>
</feature>
<dbReference type="Proteomes" id="UP000663872">
    <property type="component" value="Unassembled WGS sequence"/>
</dbReference>
<protein>
    <recommendedName>
        <fullName evidence="2">RUN domain-containing protein</fullName>
    </recommendedName>
</protein>